<feature type="region of interest" description="Disordered" evidence="5">
    <location>
        <begin position="22"/>
        <end position="46"/>
    </location>
</feature>
<evidence type="ECO:0000313" key="8">
    <source>
        <dbReference type="Proteomes" id="UP001206925"/>
    </source>
</evidence>
<dbReference type="GO" id="GO:0008234">
    <property type="term" value="F:cysteine-type peptidase activity"/>
    <property type="evidence" value="ECO:0007669"/>
    <property type="project" value="UniProtKB-KW"/>
</dbReference>
<feature type="compositionally biased region" description="Basic and acidic residues" evidence="5">
    <location>
        <begin position="110"/>
        <end position="126"/>
    </location>
</feature>
<keyword evidence="8" id="KW-1185">Reference proteome</keyword>
<sequence>MSEAKSSKRKNGLVLNWRMLLDDDDDDDHTPELVITPSDKPKPTEYADVDYRRKSDEELQSMIKKHQGYLSNLFLKDNGDKIKATIRKYEAELQRRQLNKDGEEAMLLSDHSDDGASCRKDRRDQKSSTFGDMFSKKIDQNARTVNAFDKELSFINPRQGRTASQNGRFPAPQDKPSTKLKPKPPSSYNLVDEDMEEDPHVSNTTLYAETLSDCMKDVKVRYPSREDRDPVEVTYTDMECLAPEAYLSSTIMNFYIRYIQQSSSSEYRTCNYHFFNTYFYNKLQKLSYREDSFLKFRKWWKGVNIFEKAYILLPVHDCAHWSLGIISIPTKKDELGPIILHLDSLSFHNSSSIFDNIRRFLKEEWNYLRNSEVPLDLPIADEIWDNLDHRIIDRKMQVPQQKNAHDCGLFVLYYMERFIKEAPERLTEKDISMFGRQWFLPEEASNLRVRIHNLLVQEFKNAKDKETILSP</sequence>
<dbReference type="Proteomes" id="UP001206925">
    <property type="component" value="Unassembled WGS sequence"/>
</dbReference>
<feature type="region of interest" description="Disordered" evidence="5">
    <location>
        <begin position="109"/>
        <end position="135"/>
    </location>
</feature>
<dbReference type="InterPro" id="IPR038765">
    <property type="entry name" value="Papain-like_cys_pep_sf"/>
</dbReference>
<evidence type="ECO:0000259" key="6">
    <source>
        <dbReference type="PROSITE" id="PS50600"/>
    </source>
</evidence>
<evidence type="ECO:0000256" key="5">
    <source>
        <dbReference type="SAM" id="MobiDB-lite"/>
    </source>
</evidence>
<keyword evidence="4" id="KW-0788">Thiol protease</keyword>
<organism evidence="7 8">
    <name type="scientific">Ambrosia artemisiifolia</name>
    <name type="common">Common ragweed</name>
    <dbReference type="NCBI Taxonomy" id="4212"/>
    <lineage>
        <taxon>Eukaryota</taxon>
        <taxon>Viridiplantae</taxon>
        <taxon>Streptophyta</taxon>
        <taxon>Embryophyta</taxon>
        <taxon>Tracheophyta</taxon>
        <taxon>Spermatophyta</taxon>
        <taxon>Magnoliopsida</taxon>
        <taxon>eudicotyledons</taxon>
        <taxon>Gunneridae</taxon>
        <taxon>Pentapetalae</taxon>
        <taxon>asterids</taxon>
        <taxon>campanulids</taxon>
        <taxon>Asterales</taxon>
        <taxon>Asteraceae</taxon>
        <taxon>Asteroideae</taxon>
        <taxon>Heliantheae alliance</taxon>
        <taxon>Heliantheae</taxon>
        <taxon>Ambrosia</taxon>
    </lineage>
</organism>
<dbReference type="EMBL" id="JAMZMK010010060">
    <property type="protein sequence ID" value="KAI7733241.1"/>
    <property type="molecule type" value="Genomic_DNA"/>
</dbReference>
<dbReference type="Gene3D" id="1.10.418.20">
    <property type="match status" value="1"/>
</dbReference>
<accession>A0AAD5GAD4</accession>
<protein>
    <recommendedName>
        <fullName evidence="6">Ubiquitin-like protease family profile domain-containing protein</fullName>
    </recommendedName>
</protein>
<feature type="region of interest" description="Disordered" evidence="5">
    <location>
        <begin position="150"/>
        <end position="188"/>
    </location>
</feature>
<dbReference type="GO" id="GO:0016926">
    <property type="term" value="P:protein desumoylation"/>
    <property type="evidence" value="ECO:0007669"/>
    <property type="project" value="UniProtKB-ARBA"/>
</dbReference>
<dbReference type="Pfam" id="PF02902">
    <property type="entry name" value="Peptidase_C48"/>
    <property type="match status" value="1"/>
</dbReference>
<reference evidence="7" key="1">
    <citation type="submission" date="2022-06" db="EMBL/GenBank/DDBJ databases">
        <title>Uncovering the hologenomic basis of an extraordinary plant invasion.</title>
        <authorList>
            <person name="Bieker V.C."/>
            <person name="Martin M.D."/>
            <person name="Gilbert T."/>
            <person name="Hodgins K."/>
            <person name="Battlay P."/>
            <person name="Petersen B."/>
            <person name="Wilson J."/>
        </authorList>
    </citation>
    <scope>NUCLEOTIDE SEQUENCE</scope>
    <source>
        <strain evidence="7">AA19_3_7</strain>
        <tissue evidence="7">Leaf</tissue>
    </source>
</reference>
<dbReference type="SUPFAM" id="SSF54001">
    <property type="entry name" value="Cysteine proteinases"/>
    <property type="match status" value="1"/>
</dbReference>
<evidence type="ECO:0000256" key="2">
    <source>
        <dbReference type="ARBA" id="ARBA00022670"/>
    </source>
</evidence>
<dbReference type="Gene3D" id="3.30.310.130">
    <property type="entry name" value="Ubiquitin-related"/>
    <property type="match status" value="1"/>
</dbReference>
<dbReference type="PANTHER" id="PTHR46915">
    <property type="entry name" value="UBIQUITIN-LIKE PROTEASE 4-RELATED"/>
    <property type="match status" value="1"/>
</dbReference>
<dbReference type="AlphaFoldDB" id="A0AAD5GAD4"/>
<dbReference type="PANTHER" id="PTHR46915:SF2">
    <property type="entry name" value="UBIQUITIN-LIKE PROTEASE 4"/>
    <property type="match status" value="1"/>
</dbReference>
<comment type="caution">
    <text evidence="7">The sequence shown here is derived from an EMBL/GenBank/DDBJ whole genome shotgun (WGS) entry which is preliminary data.</text>
</comment>
<dbReference type="PROSITE" id="PS50600">
    <property type="entry name" value="ULP_PROTEASE"/>
    <property type="match status" value="1"/>
</dbReference>
<evidence type="ECO:0000256" key="4">
    <source>
        <dbReference type="ARBA" id="ARBA00022807"/>
    </source>
</evidence>
<feature type="domain" description="Ubiquitin-like protease family profile" evidence="6">
    <location>
        <begin position="231"/>
        <end position="418"/>
    </location>
</feature>
<dbReference type="GO" id="GO:0006508">
    <property type="term" value="P:proteolysis"/>
    <property type="evidence" value="ECO:0007669"/>
    <property type="project" value="UniProtKB-KW"/>
</dbReference>
<dbReference type="InterPro" id="IPR003653">
    <property type="entry name" value="Peptidase_C48_C"/>
</dbReference>
<gene>
    <name evidence="7" type="ORF">M8C21_003055</name>
</gene>
<comment type="similarity">
    <text evidence="1">Belongs to the peptidase C48 family.</text>
</comment>
<keyword evidence="2" id="KW-0645">Protease</keyword>
<keyword evidence="3" id="KW-0378">Hydrolase</keyword>
<proteinExistence type="inferred from homology"/>
<evidence type="ECO:0000256" key="3">
    <source>
        <dbReference type="ARBA" id="ARBA00022801"/>
    </source>
</evidence>
<evidence type="ECO:0000313" key="7">
    <source>
        <dbReference type="EMBL" id="KAI7733241.1"/>
    </source>
</evidence>
<evidence type="ECO:0000256" key="1">
    <source>
        <dbReference type="ARBA" id="ARBA00005234"/>
    </source>
</evidence>
<name>A0AAD5GAD4_AMBAR</name>